<dbReference type="OMA" id="ICQKAPP"/>
<dbReference type="InterPro" id="IPR002157">
    <property type="entry name" value="Cbl-bd_prot"/>
</dbReference>
<protein>
    <recommendedName>
        <fullName evidence="8">Gastric intrinsic factor</fullName>
    </recommendedName>
</protein>
<evidence type="ECO:0008006" key="8">
    <source>
        <dbReference type="Google" id="ProtNLM"/>
    </source>
</evidence>
<dbReference type="SUPFAM" id="SSF48239">
    <property type="entry name" value="Terpenoid cyclases/Protein prenyltransferases"/>
    <property type="match status" value="1"/>
</dbReference>
<dbReference type="Proteomes" id="UP000054359">
    <property type="component" value="Unassembled WGS sequence"/>
</dbReference>
<dbReference type="Pfam" id="PF01122">
    <property type="entry name" value="Cobalamin_bind"/>
    <property type="match status" value="1"/>
</dbReference>
<evidence type="ECO:0000256" key="5">
    <source>
        <dbReference type="PIRSR" id="PIRSR602157-2"/>
    </source>
</evidence>
<keyword evidence="5" id="KW-1015">Disulfide bond</keyword>
<evidence type="ECO:0000313" key="7">
    <source>
        <dbReference type="Proteomes" id="UP000054359"/>
    </source>
</evidence>
<dbReference type="GO" id="GO:0031419">
    <property type="term" value="F:cobalamin binding"/>
    <property type="evidence" value="ECO:0007669"/>
    <property type="project" value="InterPro"/>
</dbReference>
<keyword evidence="3" id="KW-0732">Signal</keyword>
<feature type="binding site" evidence="4">
    <location>
        <position position="156"/>
    </location>
    <ligand>
        <name>cyanocob(III)alamin</name>
        <dbReference type="ChEBI" id="CHEBI:17439"/>
    </ligand>
</feature>
<dbReference type="EMBL" id="KK120543">
    <property type="protein sequence ID" value="KFM78501.1"/>
    <property type="molecule type" value="Genomic_DNA"/>
</dbReference>
<organism evidence="6 7">
    <name type="scientific">Stegodyphus mimosarum</name>
    <name type="common">African social velvet spider</name>
    <dbReference type="NCBI Taxonomy" id="407821"/>
    <lineage>
        <taxon>Eukaryota</taxon>
        <taxon>Metazoa</taxon>
        <taxon>Ecdysozoa</taxon>
        <taxon>Arthropoda</taxon>
        <taxon>Chelicerata</taxon>
        <taxon>Arachnida</taxon>
        <taxon>Araneae</taxon>
        <taxon>Araneomorphae</taxon>
        <taxon>Entelegynae</taxon>
        <taxon>Eresoidea</taxon>
        <taxon>Eresidae</taxon>
        <taxon>Stegodyphus</taxon>
    </lineage>
</organism>
<dbReference type="PANTHER" id="PTHR10559">
    <property type="entry name" value="TRANSCOBALAMIN-1/GASTRIC INTRINSIC FACTOR"/>
    <property type="match status" value="1"/>
</dbReference>
<dbReference type="AlphaFoldDB" id="A0A087UMB2"/>
<dbReference type="InterPro" id="IPR051588">
    <property type="entry name" value="Cobalamin_Transport"/>
</dbReference>
<dbReference type="STRING" id="407821.A0A087UMB2"/>
<name>A0A087UMB2_STEMI</name>
<dbReference type="GO" id="GO:0005615">
    <property type="term" value="C:extracellular space"/>
    <property type="evidence" value="ECO:0007669"/>
    <property type="project" value="TreeGrafter"/>
</dbReference>
<proteinExistence type="predicted"/>
<dbReference type="InterPro" id="IPR008930">
    <property type="entry name" value="Terpenoid_cyclase/PrenylTrfase"/>
</dbReference>
<keyword evidence="2" id="KW-0964">Secreted</keyword>
<gene>
    <name evidence="6" type="ORF">X975_23164</name>
</gene>
<dbReference type="PANTHER" id="PTHR10559:SF18">
    <property type="entry name" value="TRANSCOBALAMIN II"/>
    <property type="match status" value="1"/>
</dbReference>
<evidence type="ECO:0000256" key="3">
    <source>
        <dbReference type="ARBA" id="ARBA00022729"/>
    </source>
</evidence>
<evidence type="ECO:0000256" key="1">
    <source>
        <dbReference type="ARBA" id="ARBA00004613"/>
    </source>
</evidence>
<accession>A0A087UMB2</accession>
<keyword evidence="7" id="KW-1185">Reference proteome</keyword>
<feature type="binding site" evidence="4">
    <location>
        <begin position="368"/>
        <end position="370"/>
    </location>
    <ligand>
        <name>cyanocob(III)alamin</name>
        <dbReference type="ChEBI" id="CHEBI:17439"/>
    </ligand>
</feature>
<feature type="disulfide bond" evidence="5">
    <location>
        <begin position="127"/>
        <end position="167"/>
    </location>
</feature>
<feature type="binding site" evidence="4">
    <location>
        <position position="208"/>
    </location>
    <ligand>
        <name>cyanocob(III)alamin</name>
        <dbReference type="ChEBI" id="CHEBI:17439"/>
    </ligand>
</feature>
<reference evidence="6 7" key="1">
    <citation type="submission" date="2013-11" db="EMBL/GenBank/DDBJ databases">
        <title>Genome sequencing of Stegodyphus mimosarum.</title>
        <authorList>
            <person name="Bechsgaard J."/>
        </authorList>
    </citation>
    <scope>NUCLEOTIDE SEQUENCE [LARGE SCALE GENOMIC DNA]</scope>
</reference>
<dbReference type="Gene3D" id="1.50.10.20">
    <property type="match status" value="1"/>
</dbReference>
<dbReference type="GO" id="GO:0015889">
    <property type="term" value="P:cobalamin transport"/>
    <property type="evidence" value="ECO:0007669"/>
    <property type="project" value="InterPro"/>
</dbReference>
<sequence>MAIKGVEEMRRTAISRLKKKKISSWGWREDTHRAIVALYLASGVTFNGTSLEEELMVKQLELKTSLTLLRKNTDTIRPVDLSMFVNSLLVTCLNPHYFYGFDLVKMLKEEVQAAPLTVHPSAYLALCNAHETLREETPEILLKILNNDSEYPFILDMKAFALMALSCLKSRTEETSMHFLNGSATLDNYTAAVNSLKSLQQQDGSFGNVYTTALVIQALLSSGQENSKDWNLEKSVKFLMNQLNSASEDFLAIHLILPILNNKSLADVAKVNCTKKNEARGEGLTVEDINNKLGPKIYIQYFLSIGDDLNIVHTISLVAAENVTVLEIMKLAEAADAKYKFKWKYMSGKMYIYEIANMTNDPEAGKYWILYWTGSNQNGTFSISTESPENLILEDGDQLLMWYQTAEFWNQDSKNNTAIKKSVIYSPIPHIAGEIPAE</sequence>
<feature type="binding site" evidence="4">
    <location>
        <begin position="351"/>
        <end position="352"/>
    </location>
    <ligand>
        <name>cyanocob(III)alamin</name>
        <dbReference type="ChEBI" id="CHEBI:17439"/>
    </ligand>
</feature>
<dbReference type="OrthoDB" id="6433565at2759"/>
<evidence type="ECO:0000256" key="2">
    <source>
        <dbReference type="ARBA" id="ARBA00022525"/>
    </source>
</evidence>
<evidence type="ECO:0000313" key="6">
    <source>
        <dbReference type="EMBL" id="KFM78501.1"/>
    </source>
</evidence>
<dbReference type="Gene3D" id="2.170.130.30">
    <property type="match status" value="1"/>
</dbReference>
<evidence type="ECO:0000256" key="4">
    <source>
        <dbReference type="PIRSR" id="PIRSR602157-1"/>
    </source>
</evidence>
<keyword evidence="4" id="KW-0170">Cobalt</keyword>
<feature type="non-terminal residue" evidence="6">
    <location>
        <position position="438"/>
    </location>
</feature>
<comment type="subcellular location">
    <subcellularLocation>
        <location evidence="1">Secreted</location>
    </subcellularLocation>
</comment>